<feature type="domain" description="ABC transporter" evidence="6">
    <location>
        <begin position="326"/>
        <end position="549"/>
    </location>
</feature>
<proteinExistence type="predicted"/>
<keyword evidence="9" id="KW-1185">Reference proteome</keyword>
<dbReference type="InterPro" id="IPR011527">
    <property type="entry name" value="ABC1_TM_dom"/>
</dbReference>
<dbReference type="InterPro" id="IPR039421">
    <property type="entry name" value="Type_1_exporter"/>
</dbReference>
<dbReference type="Pfam" id="PF00005">
    <property type="entry name" value="ABC_tran"/>
    <property type="match status" value="1"/>
</dbReference>
<comment type="subcellular location">
    <subcellularLocation>
        <location evidence="1">Cell membrane</location>
        <topology evidence="1">Multi-pass membrane protein</topology>
    </subcellularLocation>
</comment>
<feature type="transmembrane region" description="Helical" evidence="5">
    <location>
        <begin position="149"/>
        <end position="170"/>
    </location>
</feature>
<dbReference type="InterPro" id="IPR003439">
    <property type="entry name" value="ABC_transporter-like_ATP-bd"/>
</dbReference>
<gene>
    <name evidence="8" type="ORF">SAMN05660282_02197</name>
</gene>
<protein>
    <submittedName>
        <fullName evidence="8">Putative ABC transport system ATP-binding protein</fullName>
    </submittedName>
</protein>
<evidence type="ECO:0000256" key="2">
    <source>
        <dbReference type="ARBA" id="ARBA00022692"/>
    </source>
</evidence>
<dbReference type="InterPro" id="IPR017871">
    <property type="entry name" value="ABC_transporter-like_CS"/>
</dbReference>
<dbReference type="PROSITE" id="PS50929">
    <property type="entry name" value="ABC_TM1F"/>
    <property type="match status" value="1"/>
</dbReference>
<dbReference type="RefSeq" id="WP_092287290.1">
    <property type="nucleotide sequence ID" value="NZ_FOPJ01000020.1"/>
</dbReference>
<dbReference type="Gene3D" id="3.40.50.300">
    <property type="entry name" value="P-loop containing nucleotide triphosphate hydrolases"/>
    <property type="match status" value="1"/>
</dbReference>
<feature type="transmembrane region" description="Helical" evidence="5">
    <location>
        <begin position="176"/>
        <end position="197"/>
    </location>
</feature>
<sequence length="549" mass="57906">MSTPSRTPTHRSAARTYFFGMLRKNRGAIVVGTLLLCVYQVAEATVAIVLGKLADSVLGSDDWRVLALGVGALALNIATVSYAWRTGAVLLRTREFRSRHELRADITQRVIARTNPAPRTAEEQPALPMDELPTVVGEDVPETTDAVGFAPFALSATVGLLYCAIALALIDWPLGLGVIIGAVVLLAILQLLSGSLVRRGEAHQKALAEATARLTDLARGLRPIAGVAGGRPASDYYAHASQYARQRAESLAWANGRFIGIGDFAHVAFIAIVGIAAGYRAINGDISVGELVTVVGLAQFVAEPLSGLATVPLALADIRASTRRVVRISDPLPAPAGRELPAAHPTIPALSTTNWAAHEGLFTAITCPPGLATSIISDLVNPNESTEKIFVRGQPIQELDLDALRSIALSETRHPALFAGTVGDCLAGRANSTSTRDSEEEARALQALQDVGLGELAGDSCELLDLELQDGATNLSGGQRQRLALARALLVEPEILVLVDPTSSLDSVTAVNVARAIAKRRKYCQNTTVILSAGTAIQAVADEVVHIKK</sequence>
<organism evidence="8 9">
    <name type="scientific">Corynebacterium spheniscorum</name>
    <dbReference type="NCBI Taxonomy" id="185761"/>
    <lineage>
        <taxon>Bacteria</taxon>
        <taxon>Bacillati</taxon>
        <taxon>Actinomycetota</taxon>
        <taxon>Actinomycetes</taxon>
        <taxon>Mycobacteriales</taxon>
        <taxon>Corynebacteriaceae</taxon>
        <taxon>Corynebacterium</taxon>
    </lineage>
</organism>
<dbReference type="AlphaFoldDB" id="A0A1I2VGY3"/>
<dbReference type="PANTHER" id="PTHR43394:SF1">
    <property type="entry name" value="ATP-BINDING CASSETTE SUB-FAMILY B MEMBER 10, MITOCHONDRIAL"/>
    <property type="match status" value="1"/>
</dbReference>
<dbReference type="EMBL" id="FOPJ01000020">
    <property type="protein sequence ID" value="SFG86441.1"/>
    <property type="molecule type" value="Genomic_DNA"/>
</dbReference>
<accession>A0A1I2VGY3</accession>
<dbReference type="Proteomes" id="UP000199065">
    <property type="component" value="Unassembled WGS sequence"/>
</dbReference>
<dbReference type="GO" id="GO:0005886">
    <property type="term" value="C:plasma membrane"/>
    <property type="evidence" value="ECO:0007669"/>
    <property type="project" value="UniProtKB-SubCell"/>
</dbReference>
<dbReference type="GO" id="GO:0005524">
    <property type="term" value="F:ATP binding"/>
    <property type="evidence" value="ECO:0007669"/>
    <property type="project" value="UniProtKB-KW"/>
</dbReference>
<dbReference type="PROSITE" id="PS00211">
    <property type="entry name" value="ABC_TRANSPORTER_1"/>
    <property type="match status" value="1"/>
</dbReference>
<dbReference type="PROSITE" id="PS50893">
    <property type="entry name" value="ABC_TRANSPORTER_2"/>
    <property type="match status" value="1"/>
</dbReference>
<dbReference type="InterPro" id="IPR036640">
    <property type="entry name" value="ABC1_TM_sf"/>
</dbReference>
<reference evidence="8 9" key="1">
    <citation type="submission" date="2016-10" db="EMBL/GenBank/DDBJ databases">
        <authorList>
            <person name="de Groot N.N."/>
        </authorList>
    </citation>
    <scope>NUCLEOTIDE SEQUENCE [LARGE SCALE GENOMIC DNA]</scope>
    <source>
        <strain>J11</strain>
        <strain evidence="9">PG 39</strain>
    </source>
</reference>
<dbReference type="OrthoDB" id="4966664at2"/>
<keyword evidence="8" id="KW-0067">ATP-binding</keyword>
<dbReference type="SUPFAM" id="SSF90123">
    <property type="entry name" value="ABC transporter transmembrane region"/>
    <property type="match status" value="1"/>
</dbReference>
<dbReference type="PANTHER" id="PTHR43394">
    <property type="entry name" value="ATP-DEPENDENT PERMEASE MDL1, MITOCHONDRIAL"/>
    <property type="match status" value="1"/>
</dbReference>
<dbReference type="SUPFAM" id="SSF52540">
    <property type="entry name" value="P-loop containing nucleoside triphosphate hydrolases"/>
    <property type="match status" value="1"/>
</dbReference>
<evidence type="ECO:0000313" key="8">
    <source>
        <dbReference type="EMBL" id="SFG86441.1"/>
    </source>
</evidence>
<name>A0A1I2VGY3_9CORY</name>
<evidence type="ECO:0000259" key="6">
    <source>
        <dbReference type="PROSITE" id="PS50893"/>
    </source>
</evidence>
<dbReference type="STRING" id="185761.SAMN05660282_02197"/>
<dbReference type="Gene3D" id="1.20.1560.10">
    <property type="entry name" value="ABC transporter type 1, transmembrane domain"/>
    <property type="match status" value="1"/>
</dbReference>
<keyword evidence="4 5" id="KW-0472">Membrane</keyword>
<keyword evidence="8" id="KW-0547">Nucleotide-binding</keyword>
<evidence type="ECO:0000256" key="5">
    <source>
        <dbReference type="SAM" id="Phobius"/>
    </source>
</evidence>
<feature type="domain" description="ABC transmembrane type-1" evidence="7">
    <location>
        <begin position="30"/>
        <end position="311"/>
    </location>
</feature>
<dbReference type="GO" id="GO:0016887">
    <property type="term" value="F:ATP hydrolysis activity"/>
    <property type="evidence" value="ECO:0007669"/>
    <property type="project" value="InterPro"/>
</dbReference>
<feature type="transmembrane region" description="Helical" evidence="5">
    <location>
        <begin position="264"/>
        <end position="282"/>
    </location>
</feature>
<feature type="transmembrane region" description="Helical" evidence="5">
    <location>
        <begin position="63"/>
        <end position="84"/>
    </location>
</feature>
<keyword evidence="2 5" id="KW-0812">Transmembrane</keyword>
<dbReference type="InterPro" id="IPR027417">
    <property type="entry name" value="P-loop_NTPase"/>
</dbReference>
<keyword evidence="3 5" id="KW-1133">Transmembrane helix</keyword>
<dbReference type="Pfam" id="PF00664">
    <property type="entry name" value="ABC_membrane"/>
    <property type="match status" value="1"/>
</dbReference>
<evidence type="ECO:0000259" key="7">
    <source>
        <dbReference type="PROSITE" id="PS50929"/>
    </source>
</evidence>
<evidence type="ECO:0000313" key="9">
    <source>
        <dbReference type="Proteomes" id="UP000199065"/>
    </source>
</evidence>
<evidence type="ECO:0000256" key="3">
    <source>
        <dbReference type="ARBA" id="ARBA00022989"/>
    </source>
</evidence>
<evidence type="ECO:0000256" key="1">
    <source>
        <dbReference type="ARBA" id="ARBA00004651"/>
    </source>
</evidence>
<dbReference type="GO" id="GO:0015421">
    <property type="term" value="F:ABC-type oligopeptide transporter activity"/>
    <property type="evidence" value="ECO:0007669"/>
    <property type="project" value="TreeGrafter"/>
</dbReference>
<evidence type="ECO:0000256" key="4">
    <source>
        <dbReference type="ARBA" id="ARBA00023136"/>
    </source>
</evidence>